<dbReference type="GO" id="GO:0003700">
    <property type="term" value="F:DNA-binding transcription factor activity"/>
    <property type="evidence" value="ECO:0007669"/>
    <property type="project" value="InterPro"/>
</dbReference>
<dbReference type="GO" id="GO:0003677">
    <property type="term" value="F:DNA binding"/>
    <property type="evidence" value="ECO:0007669"/>
    <property type="project" value="UniProtKB-KW"/>
</dbReference>
<keyword evidence="4" id="KW-0804">Transcription</keyword>
<dbReference type="GO" id="GO:0005634">
    <property type="term" value="C:nucleus"/>
    <property type="evidence" value="ECO:0007669"/>
    <property type="project" value="UniProtKB-SubCell"/>
</dbReference>
<dbReference type="InterPro" id="IPR046347">
    <property type="entry name" value="bZIP_sf"/>
</dbReference>
<dbReference type="PROSITE" id="PS50217">
    <property type="entry name" value="BZIP"/>
    <property type="match status" value="1"/>
</dbReference>
<evidence type="ECO:0000256" key="2">
    <source>
        <dbReference type="ARBA" id="ARBA00023015"/>
    </source>
</evidence>
<dbReference type="InterPro" id="IPR002112">
    <property type="entry name" value="Leuzip_Jun"/>
</dbReference>
<dbReference type="Pfam" id="PF00170">
    <property type="entry name" value="bZIP_1"/>
    <property type="match status" value="1"/>
</dbReference>
<evidence type="ECO:0000256" key="5">
    <source>
        <dbReference type="ARBA" id="ARBA00023242"/>
    </source>
</evidence>
<dbReference type="InterPro" id="IPR020956">
    <property type="entry name" value="TF_Aft1_OSM"/>
</dbReference>
<dbReference type="Gene3D" id="1.20.5.170">
    <property type="match status" value="1"/>
</dbReference>
<gene>
    <name evidence="9" type="ORF">BCV72DRAFT_241579</name>
</gene>
<feature type="compositionally biased region" description="Low complexity" evidence="7">
    <location>
        <begin position="1"/>
        <end position="12"/>
    </location>
</feature>
<dbReference type="PANTHER" id="PTHR19304">
    <property type="entry name" value="CYCLIC-AMP RESPONSE ELEMENT BINDING PROTEIN"/>
    <property type="match status" value="1"/>
</dbReference>
<evidence type="ECO:0000256" key="3">
    <source>
        <dbReference type="ARBA" id="ARBA00023125"/>
    </source>
</evidence>
<keyword evidence="6" id="KW-0175">Coiled coil</keyword>
<dbReference type="Pfam" id="PF11785">
    <property type="entry name" value="Aft1_OSA"/>
    <property type="match status" value="1"/>
</dbReference>
<organism evidence="9">
    <name type="scientific">Rhizopus microsporus var. microsporus</name>
    <dbReference type="NCBI Taxonomy" id="86635"/>
    <lineage>
        <taxon>Eukaryota</taxon>
        <taxon>Fungi</taxon>
        <taxon>Fungi incertae sedis</taxon>
        <taxon>Mucoromycota</taxon>
        <taxon>Mucoromycotina</taxon>
        <taxon>Mucoromycetes</taxon>
        <taxon>Mucorales</taxon>
        <taxon>Mucorineae</taxon>
        <taxon>Rhizopodaceae</taxon>
        <taxon>Rhizopus</taxon>
    </lineage>
</organism>
<dbReference type="InterPro" id="IPR051027">
    <property type="entry name" value="bZIP_transcription_factors"/>
</dbReference>
<feature type="domain" description="BZIP" evidence="8">
    <location>
        <begin position="114"/>
        <end position="177"/>
    </location>
</feature>
<dbReference type="Proteomes" id="UP000242414">
    <property type="component" value="Unassembled WGS sequence"/>
</dbReference>
<accession>A0A1X0R4X4</accession>
<dbReference type="VEuPathDB" id="FungiDB:BCV72DRAFT_241579"/>
<evidence type="ECO:0000256" key="7">
    <source>
        <dbReference type="SAM" id="MobiDB-lite"/>
    </source>
</evidence>
<keyword evidence="3" id="KW-0238">DNA-binding</keyword>
<dbReference type="FunFam" id="1.20.5.170:FF:000053">
    <property type="entry name" value="BZIP transcription factor AtfA"/>
    <property type="match status" value="1"/>
</dbReference>
<dbReference type="InterPro" id="IPR004827">
    <property type="entry name" value="bZIP"/>
</dbReference>
<evidence type="ECO:0000256" key="1">
    <source>
        <dbReference type="ARBA" id="ARBA00004123"/>
    </source>
</evidence>
<evidence type="ECO:0000259" key="8">
    <source>
        <dbReference type="PROSITE" id="PS50217"/>
    </source>
</evidence>
<sequence>MIELTTSNTSTENTEEAVLPPTYAKLPTTKLEEEPNPFEQSFEGATKAAEIMPLPPERIIPDSMLDTTRNANNKQSATTFYNTFDNKSQSEESKKPAKRTRKGTIKEATTIEDEIKRKNFLERNRIAALKCRQRKKQWLQNLQAKVEYLTADNEQYHLQANALREELINLKTLLMAHKDCPINQQAIQNALNRPIPGLPSLGQPPYEYINNISIIQPPLPPHPK</sequence>
<dbReference type="OrthoDB" id="295274at2759"/>
<keyword evidence="2" id="KW-0805">Transcription regulation</keyword>
<evidence type="ECO:0000256" key="4">
    <source>
        <dbReference type="ARBA" id="ARBA00023163"/>
    </source>
</evidence>
<protein>
    <recommendedName>
        <fullName evidence="8">BZIP domain-containing protein</fullName>
    </recommendedName>
</protein>
<evidence type="ECO:0000256" key="6">
    <source>
        <dbReference type="SAM" id="Coils"/>
    </source>
</evidence>
<dbReference type="AlphaFoldDB" id="A0A1X0R4X4"/>
<dbReference type="CDD" id="cd14687">
    <property type="entry name" value="bZIP_ATF2"/>
    <property type="match status" value="1"/>
</dbReference>
<comment type="subcellular location">
    <subcellularLocation>
        <location evidence="1">Nucleus</location>
    </subcellularLocation>
</comment>
<name>A0A1X0R4X4_RHIZD</name>
<dbReference type="PRINTS" id="PR00043">
    <property type="entry name" value="LEUZIPPRJUN"/>
</dbReference>
<feature type="region of interest" description="Disordered" evidence="7">
    <location>
        <begin position="79"/>
        <end position="103"/>
    </location>
</feature>
<proteinExistence type="predicted"/>
<keyword evidence="5" id="KW-0539">Nucleus</keyword>
<dbReference type="SUPFAM" id="SSF57959">
    <property type="entry name" value="Leucine zipper domain"/>
    <property type="match status" value="1"/>
</dbReference>
<feature type="coiled-coil region" evidence="6">
    <location>
        <begin position="139"/>
        <end position="173"/>
    </location>
</feature>
<dbReference type="EMBL" id="KV921911">
    <property type="protein sequence ID" value="ORE07059.1"/>
    <property type="molecule type" value="Genomic_DNA"/>
</dbReference>
<feature type="region of interest" description="Disordered" evidence="7">
    <location>
        <begin position="1"/>
        <end position="41"/>
    </location>
</feature>
<reference evidence="9" key="1">
    <citation type="journal article" date="2016" name="Proc. Natl. Acad. Sci. U.S.A.">
        <title>Lipid metabolic changes in an early divergent fungus govern the establishment of a mutualistic symbiosis with endobacteria.</title>
        <authorList>
            <person name="Lastovetsky O.A."/>
            <person name="Gaspar M.L."/>
            <person name="Mondo S.J."/>
            <person name="LaButti K.M."/>
            <person name="Sandor L."/>
            <person name="Grigoriev I.V."/>
            <person name="Henry S.A."/>
            <person name="Pawlowska T.E."/>
        </authorList>
    </citation>
    <scope>NUCLEOTIDE SEQUENCE [LARGE SCALE GENOMIC DNA]</scope>
    <source>
        <strain evidence="9">ATCC 52814</strain>
    </source>
</reference>
<dbReference type="SMART" id="SM00338">
    <property type="entry name" value="BRLZ"/>
    <property type="match status" value="1"/>
</dbReference>
<evidence type="ECO:0000313" key="9">
    <source>
        <dbReference type="EMBL" id="ORE07059.1"/>
    </source>
</evidence>